<dbReference type="Pfam" id="PF13460">
    <property type="entry name" value="NAD_binding_10"/>
    <property type="match status" value="1"/>
</dbReference>
<dbReference type="RefSeq" id="WP_143908273.1">
    <property type="nucleotide sequence ID" value="NZ_CP041765.1"/>
</dbReference>
<sequence>MADVALTGATGTVGGIAARLLADAGLPMRLLVRDPSRAPDVLGAEVRQAEFGGDACRAALTGVDTALMVSAHESADRVEVHQSFVQAAVDAGVRQVVYLSFGGAGSGAGFLLARDHGATERILRDSGLAFTFLRDNFYAEAIAGFAGDDGALRGPAGDGRVAAVSQRDVAAVAAHILADPRPHANRGYDLTGPQALTLGQIAATLTEVTGRTHRFVDETMEEARSSRAVYDAPAWLVDAWISTYTAIRDGELEHVSDAVPSLLGRPALSFAEAMRAAAGGRAA</sequence>
<feature type="domain" description="NAD(P)-binding" evidence="1">
    <location>
        <begin position="8"/>
        <end position="180"/>
    </location>
</feature>
<dbReference type="Proteomes" id="UP000317344">
    <property type="component" value="Chromosome"/>
</dbReference>
<name>A0A516X362_9ACTN</name>
<keyword evidence="3" id="KW-1185">Reference proteome</keyword>
<dbReference type="OrthoDB" id="3243290at2"/>
<dbReference type="Gene3D" id="3.90.25.10">
    <property type="entry name" value="UDP-galactose 4-epimerase, domain 1"/>
    <property type="match status" value="1"/>
</dbReference>
<dbReference type="KEGG" id="toy:FO059_09450"/>
<dbReference type="AlphaFoldDB" id="A0A516X362"/>
<dbReference type="InterPro" id="IPR052718">
    <property type="entry name" value="NmrA-type_oxidoreductase"/>
</dbReference>
<accession>A0A516X362</accession>
<evidence type="ECO:0000313" key="2">
    <source>
        <dbReference type="EMBL" id="QDQ97512.1"/>
    </source>
</evidence>
<dbReference type="InterPro" id="IPR016040">
    <property type="entry name" value="NAD(P)-bd_dom"/>
</dbReference>
<dbReference type="SUPFAM" id="SSF51735">
    <property type="entry name" value="NAD(P)-binding Rossmann-fold domains"/>
    <property type="match status" value="1"/>
</dbReference>
<dbReference type="Gene3D" id="3.40.50.720">
    <property type="entry name" value="NAD(P)-binding Rossmann-like Domain"/>
    <property type="match status" value="1"/>
</dbReference>
<dbReference type="PANTHER" id="PTHR47129">
    <property type="entry name" value="QUINONE OXIDOREDUCTASE 2"/>
    <property type="match status" value="1"/>
</dbReference>
<gene>
    <name evidence="2" type="ORF">FO059_09450</name>
</gene>
<evidence type="ECO:0000259" key="1">
    <source>
        <dbReference type="Pfam" id="PF13460"/>
    </source>
</evidence>
<organism evidence="2 3">
    <name type="scientific">Tomitella fengzijianii</name>
    <dbReference type="NCBI Taxonomy" id="2597660"/>
    <lineage>
        <taxon>Bacteria</taxon>
        <taxon>Bacillati</taxon>
        <taxon>Actinomycetota</taxon>
        <taxon>Actinomycetes</taxon>
        <taxon>Mycobacteriales</taxon>
        <taxon>Tomitella</taxon>
    </lineage>
</organism>
<dbReference type="InterPro" id="IPR036291">
    <property type="entry name" value="NAD(P)-bd_dom_sf"/>
</dbReference>
<dbReference type="EMBL" id="CP041765">
    <property type="protein sequence ID" value="QDQ97512.1"/>
    <property type="molecule type" value="Genomic_DNA"/>
</dbReference>
<reference evidence="2 3" key="2">
    <citation type="submission" date="2019-07" db="EMBL/GenBank/DDBJ databases">
        <authorList>
            <person name="Huang Y."/>
        </authorList>
    </citation>
    <scope>NUCLEOTIDE SEQUENCE [LARGE SCALE GENOMIC DNA]</scope>
    <source>
        <strain evidence="2 3">HY188</strain>
    </source>
</reference>
<proteinExistence type="predicted"/>
<dbReference type="PANTHER" id="PTHR47129:SF1">
    <property type="entry name" value="NMRA-LIKE DOMAIN-CONTAINING PROTEIN"/>
    <property type="match status" value="1"/>
</dbReference>
<evidence type="ECO:0000313" key="3">
    <source>
        <dbReference type="Proteomes" id="UP000317344"/>
    </source>
</evidence>
<dbReference type="CDD" id="cd05269">
    <property type="entry name" value="TMR_SDR_a"/>
    <property type="match status" value="1"/>
</dbReference>
<protein>
    <submittedName>
        <fullName evidence="2">SDR family oxidoreductase</fullName>
    </submittedName>
</protein>
<reference evidence="2 3" key="1">
    <citation type="submission" date="2019-07" db="EMBL/GenBank/DDBJ databases">
        <title>Tomitella cavernea sp. nov., an actinomycete isolated from soil.</title>
        <authorList>
            <person name="Cheng J."/>
        </authorList>
    </citation>
    <scope>NUCLEOTIDE SEQUENCE [LARGE SCALE GENOMIC DNA]</scope>
    <source>
        <strain evidence="2 3">HY188</strain>
    </source>
</reference>